<dbReference type="SUPFAM" id="SSF48371">
    <property type="entry name" value="ARM repeat"/>
    <property type="match status" value="2"/>
</dbReference>
<dbReference type="PANTHER" id="PTHR11223:SF3">
    <property type="entry name" value="EXPORTIN-5"/>
    <property type="match status" value="1"/>
</dbReference>
<evidence type="ECO:0000259" key="3">
    <source>
        <dbReference type="Pfam" id="PF03810"/>
    </source>
</evidence>
<feature type="domain" description="Exportin-1/Importin-beta-like" evidence="4">
    <location>
        <begin position="244"/>
        <end position="404"/>
    </location>
</feature>
<dbReference type="InterPro" id="IPR011989">
    <property type="entry name" value="ARM-like"/>
</dbReference>
<dbReference type="GO" id="GO:0005049">
    <property type="term" value="F:nuclear export signal receptor activity"/>
    <property type="evidence" value="ECO:0007669"/>
    <property type="project" value="InterPro"/>
</dbReference>
<dbReference type="GO" id="GO:0031267">
    <property type="term" value="F:small GTPase binding"/>
    <property type="evidence" value="ECO:0007669"/>
    <property type="project" value="InterPro"/>
</dbReference>
<evidence type="ECO:0008006" key="7">
    <source>
        <dbReference type="Google" id="ProtNLM"/>
    </source>
</evidence>
<evidence type="ECO:0000256" key="1">
    <source>
        <dbReference type="ARBA" id="ARBA00009466"/>
    </source>
</evidence>
<dbReference type="EMBL" id="OC317407">
    <property type="protein sequence ID" value="CAD7396650.1"/>
    <property type="molecule type" value="Genomic_DNA"/>
</dbReference>
<feature type="region of interest" description="Disordered" evidence="2">
    <location>
        <begin position="1"/>
        <end position="34"/>
    </location>
</feature>
<comment type="similarity">
    <text evidence="1">Belongs to the exportin family.</text>
</comment>
<dbReference type="GO" id="GO:0042565">
    <property type="term" value="C:RNA nuclear export complex"/>
    <property type="evidence" value="ECO:0007669"/>
    <property type="project" value="TreeGrafter"/>
</dbReference>
<sequence length="541" mass="61403">MESGKPFRKNHTQFTRPRFEPRSPRPQQSSSTRQALVMEVSTEVVRVAAELSRAIELTMDPCVPQERRMEAYIACDRFKDTSPLCAQCGLYLAQRTGNSHFVRHFGLQLMEHCVKYRWNQISQPEKLFIKVSISQVTQSSMVYSHQPEKLFIKVNISHVTGSSIVGTRYLNKRSYLSRAGTARATVLSLPGSPAFLLTPLLCVHAHNSQTPHRWHCKVHRSIVLQENAMKLLAAGAELGLQEHNHIKDALSRVIVEMVKREWPQQWSTLLSELSDACTCGETQTEMVLLIFLRLVEDVALLQAKSNLRRKDIYQALTTNMSEIFTFILRIIEEHCRQFQALSSQMNHPAMAAHARVVQVALLTLTGFVEWVSISHIMSNDGRLLHVLCLLLADPHFNSSAAECLLQIVNRKGRLEDRRPLMILFSADAIKYMFEAAGTSSDKILDEPHYFFLKKLTQVLTGLGSQLCSLWAKEDGCPPNFAIYLEAMLTFTSHPSLTLAHYANTLWLSFFKHDLISKDPTFLSFVPKWVQSTAPKIVKVCN</sequence>
<dbReference type="GO" id="GO:0005737">
    <property type="term" value="C:cytoplasm"/>
    <property type="evidence" value="ECO:0007669"/>
    <property type="project" value="TreeGrafter"/>
</dbReference>
<protein>
    <recommendedName>
        <fullName evidence="7">Exportin-5</fullName>
    </recommendedName>
</protein>
<dbReference type="PANTHER" id="PTHR11223">
    <property type="entry name" value="EXPORTIN 1/5"/>
    <property type="match status" value="1"/>
</dbReference>
<feature type="domain" description="Importin N-terminal" evidence="3">
    <location>
        <begin position="75"/>
        <end position="136"/>
    </location>
</feature>
<dbReference type="InterPro" id="IPR045478">
    <property type="entry name" value="Exportin-5_C"/>
</dbReference>
<proteinExistence type="inferred from homology"/>
<dbReference type="GO" id="GO:0003723">
    <property type="term" value="F:RNA binding"/>
    <property type="evidence" value="ECO:0007669"/>
    <property type="project" value="TreeGrafter"/>
</dbReference>
<name>A0A7R9CJT6_TIMCR</name>
<dbReference type="AlphaFoldDB" id="A0A7R9CJT6"/>
<accession>A0A7R9CJT6</accession>
<dbReference type="InterPro" id="IPR001494">
    <property type="entry name" value="Importin-beta_N"/>
</dbReference>
<dbReference type="GO" id="GO:0006405">
    <property type="term" value="P:RNA export from nucleus"/>
    <property type="evidence" value="ECO:0007669"/>
    <property type="project" value="TreeGrafter"/>
</dbReference>
<organism evidence="6">
    <name type="scientific">Timema cristinae</name>
    <name type="common">Walking stick</name>
    <dbReference type="NCBI Taxonomy" id="61476"/>
    <lineage>
        <taxon>Eukaryota</taxon>
        <taxon>Metazoa</taxon>
        <taxon>Ecdysozoa</taxon>
        <taxon>Arthropoda</taxon>
        <taxon>Hexapoda</taxon>
        <taxon>Insecta</taxon>
        <taxon>Pterygota</taxon>
        <taxon>Neoptera</taxon>
        <taxon>Polyneoptera</taxon>
        <taxon>Phasmatodea</taxon>
        <taxon>Timematodea</taxon>
        <taxon>Timematoidea</taxon>
        <taxon>Timematidae</taxon>
        <taxon>Timema</taxon>
    </lineage>
</organism>
<reference evidence="6" key="1">
    <citation type="submission" date="2020-11" db="EMBL/GenBank/DDBJ databases">
        <authorList>
            <person name="Tran Van P."/>
        </authorList>
    </citation>
    <scope>NUCLEOTIDE SEQUENCE</scope>
</reference>
<dbReference type="InterPro" id="IPR016024">
    <property type="entry name" value="ARM-type_fold"/>
</dbReference>
<dbReference type="InterPro" id="IPR013598">
    <property type="entry name" value="Exportin-1/Importin-b-like"/>
</dbReference>
<evidence type="ECO:0000259" key="4">
    <source>
        <dbReference type="Pfam" id="PF08389"/>
    </source>
</evidence>
<dbReference type="GO" id="GO:0005634">
    <property type="term" value="C:nucleus"/>
    <property type="evidence" value="ECO:0007669"/>
    <property type="project" value="TreeGrafter"/>
</dbReference>
<dbReference type="InterPro" id="IPR045065">
    <property type="entry name" value="XPO1/5"/>
</dbReference>
<evidence type="ECO:0000259" key="5">
    <source>
        <dbReference type="Pfam" id="PF19273"/>
    </source>
</evidence>
<gene>
    <name evidence="6" type="ORF">TCEB3V08_LOCUS3719</name>
</gene>
<evidence type="ECO:0000256" key="2">
    <source>
        <dbReference type="SAM" id="MobiDB-lite"/>
    </source>
</evidence>
<feature type="domain" description="Exportin-5 C-terminal" evidence="5">
    <location>
        <begin position="446"/>
        <end position="538"/>
    </location>
</feature>
<dbReference type="Pfam" id="PF19273">
    <property type="entry name" value="Exportin-5"/>
    <property type="match status" value="1"/>
</dbReference>
<dbReference type="Pfam" id="PF08389">
    <property type="entry name" value="Xpo1"/>
    <property type="match status" value="1"/>
</dbReference>
<evidence type="ECO:0000313" key="6">
    <source>
        <dbReference type="EMBL" id="CAD7396650.1"/>
    </source>
</evidence>
<dbReference type="Pfam" id="PF03810">
    <property type="entry name" value="IBN_N"/>
    <property type="match status" value="1"/>
</dbReference>
<dbReference type="GO" id="GO:0006611">
    <property type="term" value="P:protein export from nucleus"/>
    <property type="evidence" value="ECO:0007669"/>
    <property type="project" value="InterPro"/>
</dbReference>
<feature type="compositionally biased region" description="Basic residues" evidence="2">
    <location>
        <begin position="1"/>
        <end position="11"/>
    </location>
</feature>
<dbReference type="Gene3D" id="1.25.10.10">
    <property type="entry name" value="Leucine-rich Repeat Variant"/>
    <property type="match status" value="2"/>
</dbReference>